<proteinExistence type="predicted"/>
<dbReference type="VEuPathDB" id="PiroplasmaDB:BBBOND_0110460"/>
<dbReference type="RefSeq" id="XP_012766934.1">
    <property type="nucleotide sequence ID" value="XM_012911480.1"/>
</dbReference>
<accession>A0A061D2B6</accession>
<evidence type="ECO:0000313" key="1">
    <source>
        <dbReference type="EMBL" id="CDR94748.1"/>
    </source>
</evidence>
<gene>
    <name evidence="1" type="ORF">BBBOND_0110460</name>
</gene>
<keyword evidence="2" id="KW-1185">Reference proteome</keyword>
<dbReference type="KEGG" id="bbig:BBBOND_0110460"/>
<reference evidence="2" key="1">
    <citation type="journal article" date="2014" name="Nucleic Acids Res.">
        <title>The evolutionary dynamics of variant antigen genes in Babesia reveal a history of genomic innovation underlying host-parasite interaction.</title>
        <authorList>
            <person name="Jackson A.P."/>
            <person name="Otto T.D."/>
            <person name="Darby A."/>
            <person name="Ramaprasad A."/>
            <person name="Xia D."/>
            <person name="Echaide I.E."/>
            <person name="Farber M."/>
            <person name="Gahlot S."/>
            <person name="Gamble J."/>
            <person name="Gupta D."/>
            <person name="Gupta Y."/>
            <person name="Jackson L."/>
            <person name="Malandrin L."/>
            <person name="Malas T.B."/>
            <person name="Moussa E."/>
            <person name="Nair M."/>
            <person name="Reid A.J."/>
            <person name="Sanders M."/>
            <person name="Sharma J."/>
            <person name="Tracey A."/>
            <person name="Quail M.A."/>
            <person name="Weir W."/>
            <person name="Wastling J.M."/>
            <person name="Hall N."/>
            <person name="Willadsen P."/>
            <person name="Lingelbach K."/>
            <person name="Shiels B."/>
            <person name="Tait A."/>
            <person name="Berriman M."/>
            <person name="Allred D.R."/>
            <person name="Pain A."/>
        </authorList>
    </citation>
    <scope>NUCLEOTIDE SEQUENCE [LARGE SCALE GENOMIC DNA]</scope>
    <source>
        <strain evidence="2">Bond</strain>
    </source>
</reference>
<name>A0A061D2B6_BABBI</name>
<dbReference type="AlphaFoldDB" id="A0A061D2B6"/>
<organism evidence="1 2">
    <name type="scientific">Babesia bigemina</name>
    <dbReference type="NCBI Taxonomy" id="5866"/>
    <lineage>
        <taxon>Eukaryota</taxon>
        <taxon>Sar</taxon>
        <taxon>Alveolata</taxon>
        <taxon>Apicomplexa</taxon>
        <taxon>Aconoidasida</taxon>
        <taxon>Piroplasmida</taxon>
        <taxon>Babesiidae</taxon>
        <taxon>Babesia</taxon>
    </lineage>
</organism>
<evidence type="ECO:0000313" key="2">
    <source>
        <dbReference type="Proteomes" id="UP000033188"/>
    </source>
</evidence>
<protein>
    <submittedName>
        <fullName evidence="1">Uncharacterized protein</fullName>
    </submittedName>
</protein>
<dbReference type="GeneID" id="24563289"/>
<dbReference type="EMBL" id="LK391707">
    <property type="protein sequence ID" value="CDR94748.1"/>
    <property type="molecule type" value="Genomic_DNA"/>
</dbReference>
<dbReference type="Proteomes" id="UP000033188">
    <property type="component" value="Chromosome 1"/>
</dbReference>
<dbReference type="OrthoDB" id="366306at2759"/>
<sequence>MQQRVVYSSTDYRTPYHHDDSHFTYGNRQTTGLRTDITTASSAPASPAHAFGRLAYEKAAISGTALVPIDSSSAALARRPSTVTEAYHEVKGSKQRERLNSTFDDCIPTENHLQSLSRQLTATTRPIDDYVEAKPVEAVDEEPEYPHLALDLSVLTQTKHKNDHNTKPKHVERRAAAQQKEPQTEAKLIVGKPRHPYAVQFNDPVEKELGRWHNSHVSTIKWTRIKRGVYTADDQQVTLVKLNGGLYVKGTNGKKKQEHIPIDKFAQRLQKTGSA</sequence>